<gene>
    <name evidence="2" type="ORF">FHR04_07135</name>
    <name evidence="1" type="ORF">HNQ04_000089</name>
</gene>
<organism evidence="2 3">
    <name type="scientific">Deinococcus radiopugnans ATCC 19172</name>
    <dbReference type="NCBI Taxonomy" id="585398"/>
    <lineage>
        <taxon>Bacteria</taxon>
        <taxon>Thermotogati</taxon>
        <taxon>Deinococcota</taxon>
        <taxon>Deinococci</taxon>
        <taxon>Deinococcales</taxon>
        <taxon>Deinococcaceae</taxon>
        <taxon>Deinococcus</taxon>
    </lineage>
</organism>
<evidence type="ECO:0000313" key="1">
    <source>
        <dbReference type="EMBL" id="MBB6014865.1"/>
    </source>
</evidence>
<dbReference type="PROSITE" id="PS51257">
    <property type="entry name" value="PROKAR_LIPOPROTEIN"/>
    <property type="match status" value="1"/>
</dbReference>
<dbReference type="EMBL" id="JACHEW010000001">
    <property type="protein sequence ID" value="MBB6014865.1"/>
    <property type="molecule type" value="Genomic_DNA"/>
</dbReference>
<evidence type="ECO:0008006" key="5">
    <source>
        <dbReference type="Google" id="ProtNLM"/>
    </source>
</evidence>
<keyword evidence="4" id="KW-1185">Reference proteome</keyword>
<reference evidence="1 4" key="2">
    <citation type="submission" date="2020-08" db="EMBL/GenBank/DDBJ databases">
        <title>Genomic Encyclopedia of Type Strains, Phase IV (KMG-IV): sequencing the most valuable type-strain genomes for metagenomic binning, comparative biology and taxonomic classification.</title>
        <authorList>
            <person name="Goeker M."/>
        </authorList>
    </citation>
    <scope>NUCLEOTIDE SEQUENCE [LARGE SCALE GENOMIC DNA]</scope>
    <source>
        <strain evidence="1 4">DSM 12027</strain>
    </source>
</reference>
<dbReference type="RefSeq" id="WP_139401988.1">
    <property type="nucleotide sequence ID" value="NZ_JACHEW010000001.1"/>
</dbReference>
<name>A0A5C4Y751_9DEIO</name>
<proteinExistence type="predicted"/>
<dbReference type="EMBL" id="VDMO01000006">
    <property type="protein sequence ID" value="TNM71714.1"/>
    <property type="molecule type" value="Genomic_DNA"/>
</dbReference>
<comment type="caution">
    <text evidence="2">The sequence shown here is derived from an EMBL/GenBank/DDBJ whole genome shotgun (WGS) entry which is preliminary data.</text>
</comment>
<accession>A0A5C4Y751</accession>
<reference evidence="2 3" key="1">
    <citation type="submission" date="2019-06" db="EMBL/GenBank/DDBJ databases">
        <title>Genome sequence of Deinococcus radiopugnans ATCC 19172.</title>
        <authorList>
            <person name="Maclea K.S."/>
            <person name="Maynard C.R."/>
        </authorList>
    </citation>
    <scope>NUCLEOTIDE SEQUENCE [LARGE SCALE GENOMIC DNA]</scope>
    <source>
        <strain evidence="2 3">ATCC 19172</strain>
    </source>
</reference>
<evidence type="ECO:0000313" key="4">
    <source>
        <dbReference type="Proteomes" id="UP000629870"/>
    </source>
</evidence>
<sequence>MKTTLAALTFAVMLTACGSQETTIRAWLEPDVLGVVDVDFPATLSATDSLTLTLHYSETCVQSDERISVFSRTATELRLGATATYARQEPSLACPPVYIEKTLDYTDPGTPTRTNPFEIIVNGKSYGTVRIQ</sequence>
<dbReference type="OrthoDB" id="70057at2"/>
<evidence type="ECO:0000313" key="3">
    <source>
        <dbReference type="Proteomes" id="UP000313988"/>
    </source>
</evidence>
<dbReference type="AlphaFoldDB" id="A0A5C4Y751"/>
<dbReference type="Proteomes" id="UP000629870">
    <property type="component" value="Unassembled WGS sequence"/>
</dbReference>
<evidence type="ECO:0000313" key="2">
    <source>
        <dbReference type="EMBL" id="TNM71714.1"/>
    </source>
</evidence>
<dbReference type="Proteomes" id="UP000313988">
    <property type="component" value="Unassembled WGS sequence"/>
</dbReference>
<protein>
    <recommendedName>
        <fullName evidence="5">Lipoprotein</fullName>
    </recommendedName>
</protein>